<dbReference type="Pfam" id="PF14031">
    <property type="entry name" value="D-ser_dehydrat"/>
    <property type="match status" value="1"/>
</dbReference>
<dbReference type="SMART" id="SM01119">
    <property type="entry name" value="D-ser_dehydrat"/>
    <property type="match status" value="1"/>
</dbReference>
<evidence type="ECO:0000313" key="5">
    <source>
        <dbReference type="Proteomes" id="UP000027186"/>
    </source>
</evidence>
<reference evidence="4 5" key="1">
    <citation type="journal article" date="2014" name="Genome Announc.">
        <title>Complete Genome Sequence of the Model Rhizosphere Strain Azospirillum brasilense Az39, Successfully Applied in Agriculture.</title>
        <authorList>
            <person name="Rivera D."/>
            <person name="Revale S."/>
            <person name="Molina R."/>
            <person name="Gualpa J."/>
            <person name="Puente M."/>
            <person name="Maroniche G."/>
            <person name="Paris G."/>
            <person name="Baker D."/>
            <person name="Clavijo B."/>
            <person name="McLay K."/>
            <person name="Spaepen S."/>
            <person name="Perticari A."/>
            <person name="Vazquez M."/>
            <person name="Wisniewski-Dye F."/>
            <person name="Watkins C."/>
            <person name="Martinez-Abarca F."/>
            <person name="Vanderleyden J."/>
            <person name="Cassan F."/>
        </authorList>
    </citation>
    <scope>NUCLEOTIDE SEQUENCE [LARGE SCALE GENOMIC DNA]</scope>
    <source>
        <strain evidence="4 5">Az39</strain>
        <plasmid evidence="4">AbAZ39_p3</plasmid>
    </source>
</reference>
<dbReference type="PANTHER" id="PTHR28004">
    <property type="entry name" value="ZGC:162816-RELATED"/>
    <property type="match status" value="1"/>
</dbReference>
<feature type="domain" description="D-serine dehydratase-like" evidence="3">
    <location>
        <begin position="293"/>
        <end position="399"/>
    </location>
</feature>
<organism evidence="4 5">
    <name type="scientific">Azospirillum argentinense</name>
    <dbReference type="NCBI Taxonomy" id="2970906"/>
    <lineage>
        <taxon>Bacteria</taxon>
        <taxon>Pseudomonadati</taxon>
        <taxon>Pseudomonadota</taxon>
        <taxon>Alphaproteobacteria</taxon>
        <taxon>Rhodospirillales</taxon>
        <taxon>Azospirillaceae</taxon>
        <taxon>Azospirillum</taxon>
    </lineage>
</organism>
<dbReference type="GO" id="GO:0016829">
    <property type="term" value="F:lyase activity"/>
    <property type="evidence" value="ECO:0007669"/>
    <property type="project" value="UniProtKB-KW"/>
</dbReference>
<dbReference type="Proteomes" id="UP000027186">
    <property type="component" value="Plasmid AbAZ39_p3"/>
</dbReference>
<dbReference type="Gene3D" id="3.20.20.10">
    <property type="entry name" value="Alanine racemase"/>
    <property type="match status" value="2"/>
</dbReference>
<protein>
    <submittedName>
        <fullName evidence="4">Amino acid deaminase</fullName>
    </submittedName>
</protein>
<dbReference type="KEGG" id="abq:ABAZ39_27335"/>
<dbReference type="InterPro" id="IPR042208">
    <property type="entry name" value="D-ser_dehydrat-like_sf"/>
</dbReference>
<dbReference type="InterPro" id="IPR001608">
    <property type="entry name" value="Ala_racemase_N"/>
</dbReference>
<accession>A0A060DSA8</accession>
<dbReference type="InterPro" id="IPR026956">
    <property type="entry name" value="D-ser_dehydrat-like_dom"/>
</dbReference>
<evidence type="ECO:0000259" key="3">
    <source>
        <dbReference type="SMART" id="SM01119"/>
    </source>
</evidence>
<dbReference type="RefSeq" id="WP_040137387.1">
    <property type="nucleotide sequence ID" value="NZ_CP007796.1"/>
</dbReference>
<evidence type="ECO:0000256" key="2">
    <source>
        <dbReference type="ARBA" id="ARBA00023239"/>
    </source>
</evidence>
<dbReference type="InterPro" id="IPR029066">
    <property type="entry name" value="PLP-binding_barrel"/>
</dbReference>
<dbReference type="AlphaFoldDB" id="A0A060DSA8"/>
<keyword evidence="4" id="KW-0614">Plasmid</keyword>
<comment type="similarity">
    <text evidence="1">Belongs to the DSD1 family.</text>
</comment>
<geneLocation type="plasmid" evidence="4 5">
    <name>AbAZ39_p3</name>
</geneLocation>
<dbReference type="PANTHER" id="PTHR28004:SF8">
    <property type="entry name" value="D-SERINE DEAMINASE"/>
    <property type="match status" value="1"/>
</dbReference>
<dbReference type="SUPFAM" id="SSF51419">
    <property type="entry name" value="PLP-binding barrel"/>
    <property type="match status" value="1"/>
</dbReference>
<dbReference type="Gene3D" id="2.40.37.20">
    <property type="entry name" value="D-serine dehydratase-like domain"/>
    <property type="match status" value="1"/>
</dbReference>
<dbReference type="Pfam" id="PF01168">
    <property type="entry name" value="Ala_racemase_N"/>
    <property type="match status" value="1"/>
</dbReference>
<evidence type="ECO:0000313" key="4">
    <source>
        <dbReference type="EMBL" id="AIB15585.1"/>
    </source>
</evidence>
<proteinExistence type="inferred from homology"/>
<dbReference type="InterPro" id="IPR051466">
    <property type="entry name" value="D-amino_acid_metab_enzyme"/>
</dbReference>
<gene>
    <name evidence="4" type="ORF">ABAZ39_27335</name>
</gene>
<sequence length="413" mass="43147">MSLFLDALLDSPLDDSIRGVPPGAAPLRLRDVGARGWRPAAGDMALPVLTLDEDAFAANRDLIFAYARRHGVALAPHAKTPMAPQIASALVEAGAWGATVANLQQAAVLLRAGVTRLILANEIGGRASGERLGALLAAHPDADLRAFADSPAAVETLAAAARAAGRRLPVLVEVGVVLDGVATYEGAVATADPAETAANIAALMRRTAEAFALVRALAPERPLLLTAGGSAFFDMVVTGLAPVAATDGNATLVLRSGAIFFHDHGVYERALGALDARQGFACGGATAADFRPALRLWAEVLTRPEPELAICGFGMRDASFDQGLPRPLRVHRDGAALSAEGLRVTRLNDQHAFVAVPARHDLAGHDLAAHDLAVGDIVEFGISHPCTCIDRWRVLFGLGADGRVRSAYRTFFG</sequence>
<name>A0A060DSA8_9PROT</name>
<evidence type="ECO:0000256" key="1">
    <source>
        <dbReference type="ARBA" id="ARBA00005323"/>
    </source>
</evidence>
<keyword evidence="2" id="KW-0456">Lyase</keyword>
<dbReference type="EMBL" id="CP007796">
    <property type="protein sequence ID" value="AIB15585.1"/>
    <property type="molecule type" value="Genomic_DNA"/>
</dbReference>